<evidence type="ECO:0000313" key="2">
    <source>
        <dbReference type="Proteomes" id="UP001156484"/>
    </source>
</evidence>
<dbReference type="EMBL" id="CP107551">
    <property type="protein sequence ID" value="UYP18607.1"/>
    <property type="molecule type" value="Genomic_DNA"/>
</dbReference>
<dbReference type="Proteomes" id="UP001156484">
    <property type="component" value="Chromosome"/>
</dbReference>
<evidence type="ECO:0000313" key="1">
    <source>
        <dbReference type="EMBL" id="UYP18607.1"/>
    </source>
</evidence>
<keyword evidence="2" id="KW-1185">Reference proteome</keyword>
<name>A0ACD4DF28_9NOCA</name>
<proteinExistence type="predicted"/>
<protein>
    <submittedName>
        <fullName evidence="1">TetR/AcrR family transcriptional regulator</fullName>
    </submittedName>
</protein>
<organism evidence="1 2">
    <name type="scientific">Rhodococcus sacchari</name>
    <dbReference type="NCBI Taxonomy" id="2962047"/>
    <lineage>
        <taxon>Bacteria</taxon>
        <taxon>Bacillati</taxon>
        <taxon>Actinomycetota</taxon>
        <taxon>Actinomycetes</taxon>
        <taxon>Mycobacteriales</taxon>
        <taxon>Nocardiaceae</taxon>
        <taxon>Rhodococcus</taxon>
    </lineage>
</organism>
<gene>
    <name evidence="1" type="ORF">OED52_18480</name>
</gene>
<reference evidence="1" key="1">
    <citation type="submission" date="2022-10" db="EMBL/GenBank/DDBJ databases">
        <title>Rhodococcus ferula Z13 complete genome.</title>
        <authorList>
            <person name="Long X."/>
            <person name="Zang M."/>
        </authorList>
    </citation>
    <scope>NUCLEOTIDE SEQUENCE</scope>
    <source>
        <strain evidence="1">Z13</strain>
    </source>
</reference>
<sequence length="206" mass="22896">MRTPSPKQRVFIEAGRKEFVRNGYGAASIRAIAQEAGVSLSALYYHYKSKQDLLLAILLDGVDAYDAVCDAELAGAGDDPLEQLRAFVRGNVVFRTKFPEHGRMVATEVRNLEPEGARLYEQRRRVGKGRIRDIIERGVEQGVFTTRHPDDCRRAILAMTSAIANWYDPDGPDGPDEIADRYAQMALALLCPNETIDRPRGTEGSS</sequence>
<accession>A0ACD4DF28</accession>